<proteinExistence type="inferred from homology"/>
<dbReference type="InterPro" id="IPR036921">
    <property type="entry name" value="PurM-like_N_sf"/>
</dbReference>
<gene>
    <name evidence="18" type="ORF">BINO364_LOCUS13937</name>
</gene>
<feature type="domain" description="FGAR-AT PurM N-terminal-like" evidence="17">
    <location>
        <begin position="685"/>
        <end position="839"/>
    </location>
</feature>
<sequence>MCILRFFTHEAFSVNKTKDILSKLKQVDSDVEELSTEICYHVELAEGCNYLNINQIKILQWLLNSPLQPNALKNESSYKFVNDNQTVIEIGPRFNFSTADSSNSVQICQSVGLHDVVRLEVSTRYLISFKQSKNVSKKLFEDLAAPLHDRMTQCIYTTENLPRQSFNEGLPKDLEPWFVVPLQAEGMSAMEKVNKKLGLAFDSWDMEFYMDLFVNKLKRDPTSVELFDLAQSNSEHSRHWFFKGKIILDGKEISESLIDMVASTQKTSNDNNVIKFGDNSSAIKGFKHTKIKPSNIKAPSQVIEEITESDIIFTAETHNMPTAVAPFSGATTGTGGRIRDVQGVGRGGHTVAGTAGYSVGNLHIPGYDLPWEDKDWKYPNNFASPLQIIIDASNGASDYGNKFGEPVVSGFVQSYGLKNADNVREEFVKPIMFSGGIGYMPHSMIKKNKPSKGMLLVKVGGPVYRIGVGGGAASSVAVQGDDSRDNALDFGAVQRGDAEMGNRLNRVVRACLESDVNPIESIHDQGAGGNGNVLKELVEPEGAVVFTEEFQLGDPTITTLELWGAEYQENDALLCSKQNRNVLEDICRRERCPVSFVGEVTGDGFMSLIEDSYNETYLNRAVRTKTEIKSKLPYDLHLEAVLGNMPRKTFDFKQDKRTKVPVQLPNDVTVEMALNRVLRLVNVASKRYLTNKVDRCVSGLVAQQQCVGPLHSPLADCAVVALSFRELVGSATSIGTQNVKGLLSPAAGARLSLGEALTNLVFAGISELEDVKCSGNWMWAGKTGAEGAALVVACGALCAAMRALGVAVDGGKDSLSMCANVGGTPVRSPGTLVVSTYAPCPDITVKIEPALLEEGSALIHVPVCPGKYRIGGSSLAQCYKQLGDNPPDLDDPSVLKALFKVTQKLLKDQKLISGHDISEGGFITTVLEMGIGGLRGLELDVQVESNVSAIEALFNEELGIVIEVAQNNVEYVLSEYNKQGVKAKVVGKSGKYGMDSEVKVKVNGKLVLDTKLIKVFRMWEETSYQLELRQANSACVKQEWDGLEKRKGVTYKVTFDPSVAVLKTKSIRVAVLREEGTNGDREMIASLMMANFDVFDVTMSDLQAHKITLDAFQGVVFPGGFSYADTLGSAKGWAAGILFNKALNAQFTHFKNRNDTFSLGVCNGCQLMALLGWINPYDAEKPEVVLDHNLSERFECRWSAVTINERMSKEDVWFRGMGTSVLGIWVAHGEGRFAMSSAQALNKLRANGQIAMQYVDDNGVPTETYPMNPNGSPDGIAGLRSADGRHLAMMPHPERCVLRWQSPARGAAPAHTLASPWLRLFQNAYIWAAQH</sequence>
<organism evidence="18 19">
    <name type="scientific">Brenthis ino</name>
    <name type="common">lesser marbled fritillary</name>
    <dbReference type="NCBI Taxonomy" id="405034"/>
    <lineage>
        <taxon>Eukaryota</taxon>
        <taxon>Metazoa</taxon>
        <taxon>Ecdysozoa</taxon>
        <taxon>Arthropoda</taxon>
        <taxon>Hexapoda</taxon>
        <taxon>Insecta</taxon>
        <taxon>Pterygota</taxon>
        <taxon>Neoptera</taxon>
        <taxon>Endopterygota</taxon>
        <taxon>Lepidoptera</taxon>
        <taxon>Glossata</taxon>
        <taxon>Ditrysia</taxon>
        <taxon>Papilionoidea</taxon>
        <taxon>Nymphalidae</taxon>
        <taxon>Heliconiinae</taxon>
        <taxon>Argynnini</taxon>
        <taxon>Brenthis</taxon>
    </lineage>
</organism>
<evidence type="ECO:0000256" key="13">
    <source>
        <dbReference type="ARBA" id="ARBA00071729"/>
    </source>
</evidence>
<dbReference type="SUPFAM" id="SSF56042">
    <property type="entry name" value="PurM C-terminal domain-like"/>
    <property type="match status" value="2"/>
</dbReference>
<dbReference type="Pfam" id="PF13507">
    <property type="entry name" value="GATase_5"/>
    <property type="match status" value="1"/>
</dbReference>
<dbReference type="SUPFAM" id="SSF55326">
    <property type="entry name" value="PurM N-terminal domain-like"/>
    <property type="match status" value="2"/>
</dbReference>
<dbReference type="GO" id="GO:0005524">
    <property type="term" value="F:ATP binding"/>
    <property type="evidence" value="ECO:0007669"/>
    <property type="project" value="UniProtKB-KW"/>
</dbReference>
<evidence type="ECO:0000256" key="10">
    <source>
        <dbReference type="ARBA" id="ARBA00022962"/>
    </source>
</evidence>
<evidence type="ECO:0000256" key="2">
    <source>
        <dbReference type="ARBA" id="ARBA00008608"/>
    </source>
</evidence>
<dbReference type="PANTHER" id="PTHR10099:SF1">
    <property type="entry name" value="PHOSPHORIBOSYLFORMYLGLYCINAMIDINE SYNTHASE"/>
    <property type="match status" value="1"/>
</dbReference>
<dbReference type="Gene3D" id="3.30.1330.10">
    <property type="entry name" value="PurM-like, N-terminal domain"/>
    <property type="match status" value="2"/>
</dbReference>
<evidence type="ECO:0000259" key="16">
    <source>
        <dbReference type="Pfam" id="PF18076"/>
    </source>
</evidence>
<keyword evidence="5" id="KW-0479">Metal-binding</keyword>
<reference evidence="18" key="1">
    <citation type="submission" date="2021-12" db="EMBL/GenBank/DDBJ databases">
        <authorList>
            <person name="Martin H S."/>
        </authorList>
    </citation>
    <scope>NUCLEOTIDE SEQUENCE</scope>
</reference>
<dbReference type="InterPro" id="IPR029062">
    <property type="entry name" value="Class_I_gatase-like"/>
</dbReference>
<dbReference type="InterPro" id="IPR036604">
    <property type="entry name" value="PurS-like_sf"/>
</dbReference>
<evidence type="ECO:0000256" key="8">
    <source>
        <dbReference type="ARBA" id="ARBA00022840"/>
    </source>
</evidence>
<dbReference type="HAMAP" id="MF_00419">
    <property type="entry name" value="PurL_1"/>
    <property type="match status" value="1"/>
</dbReference>
<dbReference type="UniPathway" id="UPA00074">
    <property type="reaction ID" value="UER00128"/>
</dbReference>
<dbReference type="GO" id="GO:0004642">
    <property type="term" value="F:phosphoribosylformylglycinamidine synthase activity"/>
    <property type="evidence" value="ECO:0007669"/>
    <property type="project" value="UniProtKB-EC"/>
</dbReference>
<evidence type="ECO:0000313" key="18">
    <source>
        <dbReference type="EMBL" id="CAH0728759.1"/>
    </source>
</evidence>
<feature type="domain" description="Phosphoribosylformylglycinamidine synthase N-terminal" evidence="16">
    <location>
        <begin position="39"/>
        <end position="166"/>
    </location>
</feature>
<comment type="similarity">
    <text evidence="2">In the N-terminal section; belongs to the FGAMS family.</text>
</comment>
<dbReference type="InterPro" id="IPR040707">
    <property type="entry name" value="FGAR-AT_N"/>
</dbReference>
<dbReference type="InterPro" id="IPR041609">
    <property type="entry name" value="PurL_linker"/>
</dbReference>
<dbReference type="NCBIfam" id="TIGR01735">
    <property type="entry name" value="FGAM_synt"/>
    <property type="match status" value="1"/>
</dbReference>
<dbReference type="CDD" id="cd01740">
    <property type="entry name" value="GATase1_FGAR_AT"/>
    <property type="match status" value="1"/>
</dbReference>
<dbReference type="GO" id="GO:0046872">
    <property type="term" value="F:metal ion binding"/>
    <property type="evidence" value="ECO:0007669"/>
    <property type="project" value="UniProtKB-KW"/>
</dbReference>
<dbReference type="Pfam" id="PF02769">
    <property type="entry name" value="AIRS_C"/>
    <property type="match status" value="2"/>
</dbReference>
<name>A0A8J9YFC5_9NEOP</name>
<evidence type="ECO:0000256" key="9">
    <source>
        <dbReference type="ARBA" id="ARBA00022842"/>
    </source>
</evidence>
<dbReference type="PANTHER" id="PTHR10099">
    <property type="entry name" value="PHOSPHORIBOSYLFORMYLGLYCINAMIDINE SYNTHASE"/>
    <property type="match status" value="1"/>
</dbReference>
<keyword evidence="4" id="KW-0436">Ligase</keyword>
<evidence type="ECO:0000256" key="11">
    <source>
        <dbReference type="ARBA" id="ARBA00029823"/>
    </source>
</evidence>
<dbReference type="FunFam" id="3.30.1330.10:FF:000007">
    <property type="entry name" value="Phosphoribosylformylglycinamidine synthase, putative"/>
    <property type="match status" value="1"/>
</dbReference>
<dbReference type="Proteomes" id="UP000838878">
    <property type="component" value="Chromosome 7"/>
</dbReference>
<dbReference type="SUPFAM" id="SSF52317">
    <property type="entry name" value="Class I glutamine amidotransferase-like"/>
    <property type="match status" value="1"/>
</dbReference>
<dbReference type="SUPFAM" id="SSF82697">
    <property type="entry name" value="PurS-like"/>
    <property type="match status" value="1"/>
</dbReference>
<evidence type="ECO:0000259" key="17">
    <source>
        <dbReference type="Pfam" id="PF22689"/>
    </source>
</evidence>
<dbReference type="EMBL" id="OV170227">
    <property type="protein sequence ID" value="CAH0728759.1"/>
    <property type="molecule type" value="Genomic_DNA"/>
</dbReference>
<dbReference type="InterPro" id="IPR010918">
    <property type="entry name" value="PurM-like_C_dom"/>
</dbReference>
<dbReference type="EC" id="6.3.5.3" evidence="3"/>
<dbReference type="Gene3D" id="1.10.8.750">
    <property type="entry name" value="Phosphoribosylformylglycinamidine synthase, linker domain"/>
    <property type="match status" value="1"/>
</dbReference>
<dbReference type="SMART" id="SM01211">
    <property type="entry name" value="GATase_5"/>
    <property type="match status" value="1"/>
</dbReference>
<protein>
    <recommendedName>
        <fullName evidence="13">Phosphoribosylformylglycinamidine synthase</fullName>
        <ecNumber evidence="3">6.3.5.3</ecNumber>
    </recommendedName>
    <alternativeName>
        <fullName evidence="12">Formylglycinamide ribonucleotide amidotransferase</fullName>
    </alternativeName>
    <alternativeName>
        <fullName evidence="11">Formylglycinamide ribotide amidotransferase</fullName>
    </alternativeName>
</protein>
<dbReference type="OrthoDB" id="6666987at2759"/>
<dbReference type="Pfam" id="PF18076">
    <property type="entry name" value="FGAR-AT_N"/>
    <property type="match status" value="1"/>
</dbReference>
<feature type="non-terminal residue" evidence="18">
    <location>
        <position position="1331"/>
    </location>
</feature>
<keyword evidence="19" id="KW-1185">Reference proteome</keyword>
<evidence type="ECO:0000259" key="15">
    <source>
        <dbReference type="Pfam" id="PF18072"/>
    </source>
</evidence>
<dbReference type="InterPro" id="IPR055181">
    <property type="entry name" value="FGAR-AT_PurM_N-like"/>
</dbReference>
<dbReference type="Gene3D" id="3.90.650.10">
    <property type="entry name" value="PurM-like C-terminal domain"/>
    <property type="match status" value="2"/>
</dbReference>
<dbReference type="FunFam" id="3.30.1330.10:FF:000026">
    <property type="entry name" value="phosphoribosylformylglycinamidine synthase"/>
    <property type="match status" value="1"/>
</dbReference>
<dbReference type="CDD" id="cd02204">
    <property type="entry name" value="PurL_repeat2"/>
    <property type="match status" value="1"/>
</dbReference>
<evidence type="ECO:0000256" key="12">
    <source>
        <dbReference type="ARBA" id="ARBA00032632"/>
    </source>
</evidence>
<dbReference type="Pfam" id="PF18072">
    <property type="entry name" value="FGAR-AT_linker"/>
    <property type="match status" value="1"/>
</dbReference>
<feature type="domain" description="PurM-like C-terminal" evidence="14">
    <location>
        <begin position="854"/>
        <end position="989"/>
    </location>
</feature>
<evidence type="ECO:0000256" key="6">
    <source>
        <dbReference type="ARBA" id="ARBA00022741"/>
    </source>
</evidence>
<evidence type="ECO:0000256" key="1">
    <source>
        <dbReference type="ARBA" id="ARBA00004920"/>
    </source>
</evidence>
<dbReference type="InterPro" id="IPR036676">
    <property type="entry name" value="PurM-like_C_sf"/>
</dbReference>
<dbReference type="FunFam" id="1.10.8.750:FF:000001">
    <property type="entry name" value="Putative phosphoribosylformylglycinamidine synthase"/>
    <property type="match status" value="1"/>
</dbReference>
<keyword evidence="9" id="KW-0460">Magnesium</keyword>
<dbReference type="Pfam" id="PF22689">
    <property type="entry name" value="FGAR-AT_PurM_N-like"/>
    <property type="match status" value="1"/>
</dbReference>
<dbReference type="GO" id="GO:0005737">
    <property type="term" value="C:cytoplasm"/>
    <property type="evidence" value="ECO:0007669"/>
    <property type="project" value="TreeGrafter"/>
</dbReference>
<dbReference type="InterPro" id="IPR010073">
    <property type="entry name" value="PurL_large"/>
</dbReference>
<feature type="domain" description="Phosphoribosylformylglycinamidine synthase linker" evidence="15">
    <location>
        <begin position="191"/>
        <end position="239"/>
    </location>
</feature>
<keyword evidence="7" id="KW-0658">Purine biosynthesis</keyword>
<dbReference type="PROSITE" id="PS51273">
    <property type="entry name" value="GATASE_TYPE_1"/>
    <property type="match status" value="1"/>
</dbReference>
<dbReference type="CDD" id="cd02203">
    <property type="entry name" value="PurL_repeat1"/>
    <property type="match status" value="1"/>
</dbReference>
<feature type="domain" description="PurM-like C-terminal" evidence="14">
    <location>
        <begin position="452"/>
        <end position="604"/>
    </location>
</feature>
<comment type="pathway">
    <text evidence="1">Purine metabolism; IMP biosynthesis via de novo pathway; 5-amino-1-(5-phospho-D-ribosyl)imidazole from N(2)-formyl-N(1)-(5-phospho-D-ribosyl)glycinamide: step 1/2.</text>
</comment>
<evidence type="ECO:0000256" key="4">
    <source>
        <dbReference type="ARBA" id="ARBA00022598"/>
    </source>
</evidence>
<dbReference type="GO" id="GO:0006189">
    <property type="term" value="P:'de novo' IMP biosynthetic process"/>
    <property type="evidence" value="ECO:0007669"/>
    <property type="project" value="UniProtKB-UniPathway"/>
</dbReference>
<accession>A0A8J9YFC5</accession>
<evidence type="ECO:0000259" key="14">
    <source>
        <dbReference type="Pfam" id="PF02769"/>
    </source>
</evidence>
<evidence type="ECO:0000256" key="3">
    <source>
        <dbReference type="ARBA" id="ARBA00012747"/>
    </source>
</evidence>
<evidence type="ECO:0000313" key="19">
    <source>
        <dbReference type="Proteomes" id="UP000838878"/>
    </source>
</evidence>
<dbReference type="NCBIfam" id="NF003672">
    <property type="entry name" value="PRK05297.1"/>
    <property type="match status" value="1"/>
</dbReference>
<evidence type="ECO:0000256" key="7">
    <source>
        <dbReference type="ARBA" id="ARBA00022755"/>
    </source>
</evidence>
<keyword evidence="8" id="KW-0067">ATP-binding</keyword>
<dbReference type="SUPFAM" id="SSF109736">
    <property type="entry name" value="FGAM synthase PurL, linker domain"/>
    <property type="match status" value="1"/>
</dbReference>
<keyword evidence="6" id="KW-0547">Nucleotide-binding</keyword>
<evidence type="ECO:0000256" key="5">
    <source>
        <dbReference type="ARBA" id="ARBA00022723"/>
    </source>
</evidence>
<keyword evidence="10" id="KW-0315">Glutamine amidotransferase</keyword>
<dbReference type="Gene3D" id="3.40.50.880">
    <property type="match status" value="1"/>
</dbReference>